<evidence type="ECO:0000259" key="2">
    <source>
        <dbReference type="Pfam" id="PF03872"/>
    </source>
</evidence>
<dbReference type="InterPro" id="IPR036147">
    <property type="entry name" value="Anti-sigma_E_RseA_N_sf"/>
</dbReference>
<keyword evidence="1" id="KW-0472">Membrane</keyword>
<dbReference type="Gene3D" id="1.10.10.880">
    <property type="entry name" value="Anti sigma-E protein RseA, N-terminal domain"/>
    <property type="match status" value="1"/>
</dbReference>
<sequence length="173" mass="18835">MEAARQTMQQADPEVPASLEAAVSAWVDGEEDIRTEDTETPYGRHLWETYHLIGDVMRNESLAIRPSEFFYARLSHAIDEEPSIVAPIAWHRRRQTVRLGLSGVAVAAAVAAVAWVALPYLSGAGSQPAADMPPMLATAGEETRMQDYLEAHRELTGSGSVMRASFSAGEARP</sequence>
<dbReference type="CDD" id="cd16328">
    <property type="entry name" value="RseA_N"/>
    <property type="match status" value="1"/>
</dbReference>
<dbReference type="PANTHER" id="PTHR38104:SF1">
    <property type="entry name" value="ANTI-SIGMA-E FACTOR RSEA"/>
    <property type="match status" value="1"/>
</dbReference>
<feature type="transmembrane region" description="Helical" evidence="1">
    <location>
        <begin position="99"/>
        <end position="118"/>
    </location>
</feature>
<evidence type="ECO:0000313" key="4">
    <source>
        <dbReference type="Proteomes" id="UP000294692"/>
    </source>
</evidence>
<dbReference type="AlphaFoldDB" id="A0A4V2VRM9"/>
<dbReference type="PANTHER" id="PTHR38104">
    <property type="match status" value="1"/>
</dbReference>
<feature type="domain" description="Anti sigma-E protein RseA N-terminal" evidence="2">
    <location>
        <begin position="23"/>
        <end position="91"/>
    </location>
</feature>
<dbReference type="Proteomes" id="UP000294692">
    <property type="component" value="Unassembled WGS sequence"/>
</dbReference>
<dbReference type="EMBL" id="SMBX01000004">
    <property type="protein sequence ID" value="TCU99119.1"/>
    <property type="molecule type" value="Genomic_DNA"/>
</dbReference>
<gene>
    <name evidence="3" type="ORF">EV686_104218</name>
</gene>
<accession>A0A4V2VRM9</accession>
<evidence type="ECO:0000256" key="1">
    <source>
        <dbReference type="SAM" id="Phobius"/>
    </source>
</evidence>
<comment type="caution">
    <text evidence="3">The sequence shown here is derived from an EMBL/GenBank/DDBJ whole genome shotgun (WGS) entry which is preliminary data.</text>
</comment>
<keyword evidence="4" id="KW-1185">Reference proteome</keyword>
<reference evidence="3 4" key="1">
    <citation type="submission" date="2019-03" db="EMBL/GenBank/DDBJ databases">
        <title>Genomic Encyclopedia of Type Strains, Phase IV (KMG-IV): sequencing the most valuable type-strain genomes for metagenomic binning, comparative biology and taxonomic classification.</title>
        <authorList>
            <person name="Goeker M."/>
        </authorList>
    </citation>
    <scope>NUCLEOTIDE SEQUENCE [LARGE SCALE GENOMIC DNA]</scope>
    <source>
        <strain evidence="3 4">DSM 100048</strain>
    </source>
</reference>
<dbReference type="RefSeq" id="WP_243650837.1">
    <property type="nucleotide sequence ID" value="NZ_JBHRVM010000001.1"/>
</dbReference>
<dbReference type="GO" id="GO:0016989">
    <property type="term" value="F:sigma factor antagonist activity"/>
    <property type="evidence" value="ECO:0007669"/>
    <property type="project" value="InterPro"/>
</dbReference>
<dbReference type="InterPro" id="IPR052383">
    <property type="entry name" value="Anti-sigma-E_RseA-like"/>
</dbReference>
<dbReference type="InterPro" id="IPR005572">
    <property type="entry name" value="Anti-sigma_E_RseA_N"/>
</dbReference>
<protein>
    <submittedName>
        <fullName evidence="3">Sigma-E factor negative regulatory protein RseA</fullName>
    </submittedName>
</protein>
<dbReference type="SUPFAM" id="SSF89069">
    <property type="entry name" value="N-terminal, cytoplasmic domain of anti-sigmaE factor RseA"/>
    <property type="match status" value="1"/>
</dbReference>
<keyword evidence="1" id="KW-1133">Transmembrane helix</keyword>
<dbReference type="Pfam" id="PF03872">
    <property type="entry name" value="RseA_N"/>
    <property type="match status" value="1"/>
</dbReference>
<proteinExistence type="predicted"/>
<evidence type="ECO:0000313" key="3">
    <source>
        <dbReference type="EMBL" id="TCU99119.1"/>
    </source>
</evidence>
<organism evidence="3 4">
    <name type="scientific">Paracandidimonas soli</name>
    <dbReference type="NCBI Taxonomy" id="1917182"/>
    <lineage>
        <taxon>Bacteria</taxon>
        <taxon>Pseudomonadati</taxon>
        <taxon>Pseudomonadota</taxon>
        <taxon>Betaproteobacteria</taxon>
        <taxon>Burkholderiales</taxon>
        <taxon>Alcaligenaceae</taxon>
        <taxon>Paracandidimonas</taxon>
    </lineage>
</organism>
<name>A0A4V2VRM9_9BURK</name>
<keyword evidence="1" id="KW-0812">Transmembrane</keyword>